<dbReference type="InterPro" id="IPR046879">
    <property type="entry name" value="KANL3/Tex30_Abhydrolase"/>
</dbReference>
<sequence length="210" mass="23483">MIEWIKSKSPAKAQFIFAHGAGAGSDSEFMQQMAQLIAAHDIDVGLFDFEYMQIAKQTNKRRPPDRAPKLLDYFAHILTFTQPNLPLFIGGKSMGGRMASMLVSEERVTMSTISGVLAFGYPFHPPGKPDKLRIDHFGNIACPFMVLQGERDTFGTRDELTQMQLDKRPDFVWLADGDHSLKPRKRSGFTELGNVQTAAEHAAGFIKQHI</sequence>
<proteinExistence type="predicted"/>
<dbReference type="InterPro" id="IPR026555">
    <property type="entry name" value="NSL3/Tex30"/>
</dbReference>
<dbReference type="AlphaFoldDB" id="A0A0F9DAT5"/>
<name>A0A0F9DAT5_9ZZZZ</name>
<comment type="caution">
    <text evidence="2">The sequence shown here is derived from an EMBL/GenBank/DDBJ whole genome shotgun (WGS) entry which is preliminary data.</text>
</comment>
<accession>A0A0F9DAT5</accession>
<protein>
    <recommendedName>
        <fullName evidence="1">KANL3/Tex30 alpha/beta hydrolase-like domain-containing protein</fullName>
    </recommendedName>
</protein>
<evidence type="ECO:0000259" key="1">
    <source>
        <dbReference type="Pfam" id="PF20408"/>
    </source>
</evidence>
<dbReference type="SUPFAM" id="SSF53474">
    <property type="entry name" value="alpha/beta-Hydrolases"/>
    <property type="match status" value="1"/>
</dbReference>
<dbReference type="InterPro" id="IPR029058">
    <property type="entry name" value="AB_hydrolase_fold"/>
</dbReference>
<evidence type="ECO:0000313" key="2">
    <source>
        <dbReference type="EMBL" id="KKL58754.1"/>
    </source>
</evidence>
<dbReference type="EMBL" id="LAZR01029712">
    <property type="protein sequence ID" value="KKL58754.1"/>
    <property type="molecule type" value="Genomic_DNA"/>
</dbReference>
<dbReference type="Pfam" id="PF20408">
    <property type="entry name" value="Abhydrolase_11"/>
    <property type="match status" value="1"/>
</dbReference>
<feature type="domain" description="KANL3/Tex30 alpha/beta hydrolase-like" evidence="1">
    <location>
        <begin position="12"/>
        <end position="207"/>
    </location>
</feature>
<dbReference type="PANTHER" id="PTHR13136:SF11">
    <property type="entry name" value="TESTIS-EXPRESSED PROTEIN 30"/>
    <property type="match status" value="1"/>
</dbReference>
<dbReference type="Gene3D" id="3.40.50.1820">
    <property type="entry name" value="alpha/beta hydrolase"/>
    <property type="match status" value="1"/>
</dbReference>
<organism evidence="2">
    <name type="scientific">marine sediment metagenome</name>
    <dbReference type="NCBI Taxonomy" id="412755"/>
    <lineage>
        <taxon>unclassified sequences</taxon>
        <taxon>metagenomes</taxon>
        <taxon>ecological metagenomes</taxon>
    </lineage>
</organism>
<dbReference type="PANTHER" id="PTHR13136">
    <property type="entry name" value="TESTIS DEVELOPMENT PROTEIN PRTD"/>
    <property type="match status" value="1"/>
</dbReference>
<reference evidence="2" key="1">
    <citation type="journal article" date="2015" name="Nature">
        <title>Complex archaea that bridge the gap between prokaryotes and eukaryotes.</title>
        <authorList>
            <person name="Spang A."/>
            <person name="Saw J.H."/>
            <person name="Jorgensen S.L."/>
            <person name="Zaremba-Niedzwiedzka K."/>
            <person name="Martijn J."/>
            <person name="Lind A.E."/>
            <person name="van Eijk R."/>
            <person name="Schleper C."/>
            <person name="Guy L."/>
            <person name="Ettema T.J."/>
        </authorList>
    </citation>
    <scope>NUCLEOTIDE SEQUENCE</scope>
</reference>
<gene>
    <name evidence="2" type="ORF">LCGC14_2222200</name>
</gene>